<evidence type="ECO:0000256" key="3">
    <source>
        <dbReference type="ARBA" id="ARBA00007070"/>
    </source>
</evidence>
<keyword evidence="10" id="KW-0458">Lysosome</keyword>
<evidence type="ECO:0000256" key="1">
    <source>
        <dbReference type="ARBA" id="ARBA00004371"/>
    </source>
</evidence>
<feature type="repeat" description="CHCR" evidence="13">
    <location>
        <begin position="415"/>
        <end position="563"/>
    </location>
</feature>
<dbReference type="EMBL" id="DS235816">
    <property type="protein sequence ID" value="EEB17584.1"/>
    <property type="molecule type" value="Genomic_DNA"/>
</dbReference>
<dbReference type="InterPro" id="IPR057307">
    <property type="entry name" value="PEP5_VPS11_N"/>
</dbReference>
<dbReference type="HOGENOM" id="CLU_001287_0_1_1"/>
<dbReference type="OMA" id="ENENECP"/>
<gene>
    <name evidence="17" type="primary">8239114</name>
    <name evidence="16" type="ORF">Phum_PHUM473080</name>
</gene>
<dbReference type="eggNOG" id="KOG2114">
    <property type="taxonomic scope" value="Eukaryota"/>
</dbReference>
<reference evidence="16" key="2">
    <citation type="submission" date="2007-04" db="EMBL/GenBank/DDBJ databases">
        <title>The genome of the human body louse.</title>
        <authorList>
            <consortium name="The Human Body Louse Genome Consortium"/>
            <person name="Kirkness E."/>
            <person name="Walenz B."/>
            <person name="Hass B."/>
            <person name="Bruggner R."/>
            <person name="Strausberg R."/>
        </authorList>
    </citation>
    <scope>NUCLEOTIDE SEQUENCE</scope>
    <source>
        <strain evidence="16">USDA</strain>
    </source>
</reference>
<dbReference type="InterPro" id="IPR015943">
    <property type="entry name" value="WD40/YVTN_repeat-like_dom_sf"/>
</dbReference>
<keyword evidence="4" id="KW-0813">Transport</keyword>
<dbReference type="EMBL" id="AAZO01005737">
    <property type="status" value="NOT_ANNOTATED_CDS"/>
    <property type="molecule type" value="Genomic_DNA"/>
</dbReference>
<name>E0VW28_PEDHC</name>
<keyword evidence="7" id="KW-0862">Zinc</keyword>
<dbReference type="Proteomes" id="UP000009046">
    <property type="component" value="Unassembled WGS sequence"/>
</dbReference>
<dbReference type="PANTHER" id="PTHR23323:SF24">
    <property type="entry name" value="VACUOLAR PROTEIN SORTING-ASSOCIATED PROTEIN 11 HOMOLOG"/>
    <property type="match status" value="1"/>
</dbReference>
<keyword evidence="18" id="KW-1185">Reference proteome</keyword>
<feature type="region of interest" description="Disordered" evidence="14">
    <location>
        <begin position="943"/>
        <end position="968"/>
    </location>
</feature>
<dbReference type="SUPFAM" id="SSF50978">
    <property type="entry name" value="WD40 repeat-like"/>
    <property type="match status" value="1"/>
</dbReference>
<keyword evidence="9 11" id="KW-0472">Membrane</keyword>
<dbReference type="InterPro" id="IPR036322">
    <property type="entry name" value="WD40_repeat_dom_sf"/>
</dbReference>
<dbReference type="GO" id="GO:0008270">
    <property type="term" value="F:zinc ion binding"/>
    <property type="evidence" value="ECO:0007669"/>
    <property type="project" value="UniProtKB-KW"/>
</dbReference>
<dbReference type="KEGG" id="phu:Phum_PHUM473080"/>
<evidence type="ECO:0000256" key="9">
    <source>
        <dbReference type="ARBA" id="ARBA00023136"/>
    </source>
</evidence>
<dbReference type="Pfam" id="PF12451">
    <property type="entry name" value="VPS11_C"/>
    <property type="match status" value="1"/>
</dbReference>
<dbReference type="InParanoid" id="E0VW28"/>
<dbReference type="CDD" id="cd16688">
    <property type="entry name" value="RING-H2_Vps11"/>
    <property type="match status" value="1"/>
</dbReference>
<dbReference type="PANTHER" id="PTHR23323">
    <property type="entry name" value="VACUOLAR PROTEIN SORTING-ASSOCIATED PROTEIN"/>
    <property type="match status" value="1"/>
</dbReference>
<dbReference type="GO" id="GO:0048284">
    <property type="term" value="P:organelle fusion"/>
    <property type="evidence" value="ECO:0007669"/>
    <property type="project" value="TreeGrafter"/>
</dbReference>
<dbReference type="VEuPathDB" id="VectorBase:PHUM473080"/>
<evidence type="ECO:0000256" key="12">
    <source>
        <dbReference type="PROSITE-ProRule" id="PRU00175"/>
    </source>
</evidence>
<dbReference type="GO" id="GO:0006886">
    <property type="term" value="P:intracellular protein transport"/>
    <property type="evidence" value="ECO:0007669"/>
    <property type="project" value="UniProtKB-UniRule"/>
</dbReference>
<dbReference type="GO" id="GO:0031902">
    <property type="term" value="C:late endosome membrane"/>
    <property type="evidence" value="ECO:0007669"/>
    <property type="project" value="UniProtKB-SubCell"/>
</dbReference>
<dbReference type="EnsemblMetazoa" id="PHUM473080-RA">
    <property type="protein sequence ID" value="PHUM473080-PA"/>
    <property type="gene ID" value="PHUM473080"/>
</dbReference>
<evidence type="ECO:0000256" key="6">
    <source>
        <dbReference type="ARBA" id="ARBA00022771"/>
    </source>
</evidence>
<evidence type="ECO:0000256" key="11">
    <source>
        <dbReference type="PIRNR" id="PIRNR007860"/>
    </source>
</evidence>
<proteinExistence type="inferred from homology"/>
<comment type="subcellular location">
    <subcellularLocation>
        <location evidence="2">Late endosome membrane</location>
        <topology evidence="2">Peripheral membrane protein</topology>
        <orientation evidence="2">Cytoplasmic side</orientation>
    </subcellularLocation>
    <subcellularLocation>
        <location evidence="1">Lysosome</location>
    </subcellularLocation>
</comment>
<dbReference type="OrthoDB" id="26184at2759"/>
<evidence type="ECO:0000256" key="8">
    <source>
        <dbReference type="ARBA" id="ARBA00022927"/>
    </source>
</evidence>
<dbReference type="InterPro" id="IPR016528">
    <property type="entry name" value="VPS11"/>
</dbReference>
<dbReference type="RefSeq" id="XP_002430322.1">
    <property type="nucleotide sequence ID" value="XM_002430277.1"/>
</dbReference>
<keyword evidence="6 12" id="KW-0863">Zinc-finger</keyword>
<evidence type="ECO:0000313" key="18">
    <source>
        <dbReference type="Proteomes" id="UP000009046"/>
    </source>
</evidence>
<dbReference type="Gene3D" id="3.30.40.10">
    <property type="entry name" value="Zinc/RING finger domain, C3HC4 (zinc finger)"/>
    <property type="match status" value="1"/>
</dbReference>
<evidence type="ECO:0000256" key="2">
    <source>
        <dbReference type="ARBA" id="ARBA00004492"/>
    </source>
</evidence>
<evidence type="ECO:0000313" key="16">
    <source>
        <dbReference type="EMBL" id="EEB17584.1"/>
    </source>
</evidence>
<evidence type="ECO:0000256" key="13">
    <source>
        <dbReference type="PROSITE-ProRule" id="PRU01006"/>
    </source>
</evidence>
<dbReference type="GO" id="GO:0005764">
    <property type="term" value="C:lysosome"/>
    <property type="evidence" value="ECO:0007669"/>
    <property type="project" value="UniProtKB-SubCell"/>
</dbReference>
<reference evidence="17" key="3">
    <citation type="submission" date="2020-05" db="UniProtKB">
        <authorList>
            <consortium name="EnsemblMetazoa"/>
        </authorList>
    </citation>
    <scope>IDENTIFICATION</scope>
    <source>
        <strain evidence="17">USDA</strain>
    </source>
</reference>
<dbReference type="PROSITE" id="PS50236">
    <property type="entry name" value="CHCR"/>
    <property type="match status" value="2"/>
</dbReference>
<evidence type="ECO:0000256" key="10">
    <source>
        <dbReference type="ARBA" id="ARBA00023228"/>
    </source>
</evidence>
<comment type="similarity">
    <text evidence="3 11">Belongs to the VPS11 family.</text>
</comment>
<sequence>MAIHEYLFREFQLRRFPFFDLNTDNDKGAVSSLLKENQLKLATSGHGSFVFGDNEGNIHILNRNFKGISFRGFAVTITLAEFVKYSPLLLAIGDDEVGVNPLLKVWNIEKLDRNGNPTCLRVTRLNSALTKSCNTQKAVSPSCLCIHEALNLIAIGFIDGSILLFRGDITRDRSSKTKLLKDSGNSPVTGLAFRTFSKFTFLFTTNEDQVFFYDVSVKDKEIKIELDNIGCKANCSLMAESSHGANFVVARNDAVYCYTTDGKGPCYAVEGVKTLIQWSKMYLVIVSKKEINSSNSFLSSTRISGESNASENHEITILDMQNKLIVFSTVMKPILAVVVEWGSFYVITKDHKIHHLVEKNVQSKLALLFKKNRYDVAIRMAKSQHYDEEGLVDIFRQYGDHLYAKGDRFGAIEQYIKTIGKLEPSYIIRRFMESAHMEQLMEYLQALHRAGLADEDHTTLLLNCYIKLGRTTDLKNFIMTKDRELDFDIDIALKVVRGVNPDDALLLAKAHAKHEWVLRIILEDQKKFNEAIQYIRTLEAQDIEKCLLDFGDILINNVPKETTEFLKGYFTEANSGKKTYDGIFDDKNSSPNPQDYLHLFLNKSEYLVEFLEHLIEVRSGWNKQIYNALVEHLLVVWSRAEGNDKTMAEQRLMKLLQNPDALYDKDQTFILCRMYNFSPGIILLYEENKMYHQVLQYYLMQEDYKAVLATCKRYGHQDPSLWVQALWSVARQSSAPSQLLSDILAVIEKEKLLSPLLTVEALGDTPATLGQVRKYLMTVLQAEEELLTKESELIHKYTAETKKVKSHIKDLQNNATIFQGSRCSICTHQLELPSIHFLCQHSYHQHCFQGYSENENECIVCKRNNKQLLDMIKYQEQSHELHESFHSQLEKADDGFSVVADYFGRGVFNTLTIVPPAISMTAEQKTKPGTKAEVATSKNYESYKPITNTSSDRIESNIKKLEDTPSIR</sequence>
<dbReference type="GO" id="GO:0007032">
    <property type="term" value="P:endosome organization"/>
    <property type="evidence" value="ECO:0007669"/>
    <property type="project" value="TreeGrafter"/>
</dbReference>
<dbReference type="InterPro" id="IPR024763">
    <property type="entry name" value="VPS11_C"/>
</dbReference>
<dbReference type="GO" id="GO:0030674">
    <property type="term" value="F:protein-macromolecule adaptor activity"/>
    <property type="evidence" value="ECO:0007669"/>
    <property type="project" value="TreeGrafter"/>
</dbReference>
<dbReference type="FunCoup" id="E0VW28">
    <property type="interactions" value="1034"/>
</dbReference>
<dbReference type="CTD" id="8239114"/>
<dbReference type="InterPro" id="IPR057308">
    <property type="entry name" value="CHCR_PEP5_VPS11"/>
</dbReference>
<dbReference type="InterPro" id="IPR000547">
    <property type="entry name" value="Clathrin_H-chain/VPS_repeat"/>
</dbReference>
<dbReference type="GO" id="GO:0006904">
    <property type="term" value="P:vesicle docking involved in exocytosis"/>
    <property type="evidence" value="ECO:0007669"/>
    <property type="project" value="TreeGrafter"/>
</dbReference>
<dbReference type="InterPro" id="IPR001841">
    <property type="entry name" value="Znf_RING"/>
</dbReference>
<dbReference type="Gene3D" id="2.130.10.10">
    <property type="entry name" value="YVTN repeat-like/Quinoprotein amine dehydrogenase"/>
    <property type="match status" value="1"/>
</dbReference>
<dbReference type="GO" id="GO:0030897">
    <property type="term" value="C:HOPS complex"/>
    <property type="evidence" value="ECO:0007669"/>
    <property type="project" value="TreeGrafter"/>
</dbReference>
<organism>
    <name type="scientific">Pediculus humanus subsp. corporis</name>
    <name type="common">Body louse</name>
    <dbReference type="NCBI Taxonomy" id="121224"/>
    <lineage>
        <taxon>Eukaryota</taxon>
        <taxon>Metazoa</taxon>
        <taxon>Ecdysozoa</taxon>
        <taxon>Arthropoda</taxon>
        <taxon>Hexapoda</taxon>
        <taxon>Insecta</taxon>
        <taxon>Pterygota</taxon>
        <taxon>Neoptera</taxon>
        <taxon>Paraneoptera</taxon>
        <taxon>Psocodea</taxon>
        <taxon>Troctomorpha</taxon>
        <taxon>Phthiraptera</taxon>
        <taxon>Anoplura</taxon>
        <taxon>Pediculidae</taxon>
        <taxon>Pediculus</taxon>
    </lineage>
</organism>
<dbReference type="PROSITE" id="PS50089">
    <property type="entry name" value="ZF_RING_2"/>
    <property type="match status" value="1"/>
</dbReference>
<dbReference type="InterPro" id="IPR013083">
    <property type="entry name" value="Znf_RING/FYVE/PHD"/>
</dbReference>
<dbReference type="GO" id="GO:0007033">
    <property type="term" value="P:vacuole organization"/>
    <property type="evidence" value="ECO:0007669"/>
    <property type="project" value="TreeGrafter"/>
</dbReference>
<feature type="domain" description="RING-type" evidence="15">
    <location>
        <begin position="823"/>
        <end position="862"/>
    </location>
</feature>
<dbReference type="PIRSF" id="PIRSF007860">
    <property type="entry name" value="VPS11"/>
    <property type="match status" value="1"/>
</dbReference>
<evidence type="ECO:0000256" key="4">
    <source>
        <dbReference type="ARBA" id="ARBA00022448"/>
    </source>
</evidence>
<feature type="repeat" description="CHCR" evidence="13">
    <location>
        <begin position="581"/>
        <end position="738"/>
    </location>
</feature>
<keyword evidence="8" id="KW-0653">Protein transport</keyword>
<reference evidence="16" key="1">
    <citation type="submission" date="2007-04" db="EMBL/GenBank/DDBJ databases">
        <title>Annotation of Pediculus humanus corporis strain USDA.</title>
        <authorList>
            <person name="Kirkness E."/>
            <person name="Hannick L."/>
            <person name="Hass B."/>
            <person name="Bruggner R."/>
            <person name="Lawson D."/>
            <person name="Bidwell S."/>
            <person name="Joardar V."/>
            <person name="Caler E."/>
            <person name="Walenz B."/>
            <person name="Inman J."/>
            <person name="Schobel S."/>
            <person name="Galinsky K."/>
            <person name="Amedeo P."/>
            <person name="Strausberg R."/>
        </authorList>
    </citation>
    <scope>NUCLEOTIDE SEQUENCE</scope>
    <source>
        <strain evidence="16">USDA</strain>
    </source>
</reference>
<protein>
    <recommendedName>
        <fullName evidence="11">Vacuolar protein sorting-associated protein 11 homolog</fullName>
    </recommendedName>
</protein>
<keyword evidence="5" id="KW-0479">Metal-binding</keyword>
<dbReference type="Pfam" id="PF23356">
    <property type="entry name" value="TPR_PEP5_VPS11"/>
    <property type="match status" value="1"/>
</dbReference>
<evidence type="ECO:0000313" key="17">
    <source>
        <dbReference type="EnsemblMetazoa" id="PHUM473080-PA"/>
    </source>
</evidence>
<dbReference type="STRING" id="121224.E0VW28"/>
<evidence type="ECO:0000256" key="14">
    <source>
        <dbReference type="SAM" id="MobiDB-lite"/>
    </source>
</evidence>
<evidence type="ECO:0000256" key="5">
    <source>
        <dbReference type="ARBA" id="ARBA00022723"/>
    </source>
</evidence>
<dbReference type="AlphaFoldDB" id="E0VW28"/>
<feature type="compositionally biased region" description="Basic and acidic residues" evidence="14">
    <location>
        <begin position="952"/>
        <end position="968"/>
    </location>
</feature>
<evidence type="ECO:0000259" key="15">
    <source>
        <dbReference type="PROSITE" id="PS50089"/>
    </source>
</evidence>
<dbReference type="SUPFAM" id="SSF57850">
    <property type="entry name" value="RING/U-box"/>
    <property type="match status" value="1"/>
</dbReference>
<dbReference type="GeneID" id="8239114"/>
<accession>E0VW28</accession>
<dbReference type="Pfam" id="PF23341">
    <property type="entry name" value="PEP5_VPS11_N"/>
    <property type="match status" value="1"/>
</dbReference>
<evidence type="ECO:0000256" key="7">
    <source>
        <dbReference type="ARBA" id="ARBA00022833"/>
    </source>
</evidence>